<organism evidence="11 12">
    <name type="scientific">Strongylocentrotus purpuratus</name>
    <name type="common">Purple sea urchin</name>
    <dbReference type="NCBI Taxonomy" id="7668"/>
    <lineage>
        <taxon>Eukaryota</taxon>
        <taxon>Metazoa</taxon>
        <taxon>Echinodermata</taxon>
        <taxon>Eleutherozoa</taxon>
        <taxon>Echinozoa</taxon>
        <taxon>Echinoidea</taxon>
        <taxon>Euechinoidea</taxon>
        <taxon>Echinacea</taxon>
        <taxon>Camarodonta</taxon>
        <taxon>Echinidea</taxon>
        <taxon>Strongylocentrotidae</taxon>
        <taxon>Strongylocentrotus</taxon>
    </lineage>
</organism>
<feature type="binding site" evidence="5">
    <location>
        <position position="230"/>
    </location>
    <ligand>
        <name>Zn(2+)</name>
        <dbReference type="ChEBI" id="CHEBI:29105"/>
        <note>catalytic</note>
    </ligand>
</feature>
<evidence type="ECO:0000256" key="1">
    <source>
        <dbReference type="ARBA" id="ARBA00002657"/>
    </source>
</evidence>
<dbReference type="GO" id="GO:0008270">
    <property type="term" value="F:zinc ion binding"/>
    <property type="evidence" value="ECO:0007669"/>
    <property type="project" value="UniProtKB-UniRule"/>
</dbReference>
<feature type="compositionally biased region" description="Basic residues" evidence="8">
    <location>
        <begin position="889"/>
        <end position="901"/>
    </location>
</feature>
<feature type="disulfide bond" evidence="4">
    <location>
        <begin position="1046"/>
        <end position="1080"/>
    </location>
</feature>
<name>A0A7M7N5C8_STRPU</name>
<evidence type="ECO:0000313" key="11">
    <source>
        <dbReference type="EnsemblMetazoa" id="XP_030831507"/>
    </source>
</evidence>
<evidence type="ECO:0000256" key="2">
    <source>
        <dbReference type="ARBA" id="ARBA00022670"/>
    </source>
</evidence>
<dbReference type="SMART" id="SM00235">
    <property type="entry name" value="ZnMc"/>
    <property type="match status" value="1"/>
</dbReference>
<feature type="domain" description="ShKT" evidence="9">
    <location>
        <begin position="805"/>
        <end position="848"/>
    </location>
</feature>
<dbReference type="Gene3D" id="3.40.390.10">
    <property type="entry name" value="Collagenase (Catalytic Domain)"/>
    <property type="match status" value="1"/>
</dbReference>
<dbReference type="PRINTS" id="PR00480">
    <property type="entry name" value="ASTACIN"/>
</dbReference>
<feature type="domain" description="ShKT" evidence="9">
    <location>
        <begin position="682"/>
        <end position="716"/>
    </location>
</feature>
<feature type="domain" description="Peptidase M12A" evidence="10">
    <location>
        <begin position="139"/>
        <end position="336"/>
    </location>
</feature>
<keyword evidence="2 5" id="KW-0645">Protease</keyword>
<dbReference type="AlphaFoldDB" id="A0A7M7N5C8"/>
<feature type="binding site" evidence="5">
    <location>
        <position position="234"/>
    </location>
    <ligand>
        <name>Zn(2+)</name>
        <dbReference type="ChEBI" id="CHEBI:29105"/>
        <note>catalytic</note>
    </ligand>
</feature>
<feature type="disulfide bond" evidence="4">
    <location>
        <begin position="484"/>
        <end position="518"/>
    </location>
</feature>
<feature type="domain" description="ShKT" evidence="9">
    <location>
        <begin position="966"/>
        <end position="1000"/>
    </location>
</feature>
<dbReference type="InterPro" id="IPR003582">
    <property type="entry name" value="ShKT_dom"/>
</dbReference>
<keyword evidence="5 6" id="KW-0479">Metal-binding</keyword>
<feature type="domain" description="ShKT" evidence="9">
    <location>
        <begin position="1046"/>
        <end position="1080"/>
    </location>
</feature>
<feature type="domain" description="ShKT" evidence="9">
    <location>
        <begin position="639"/>
        <end position="673"/>
    </location>
</feature>
<sequence>MEDDLLSDDGSNALLDSTAYTCMDTANLVCLRVINGSRVEVKGHRIESQVAMKARGRTWICLQNLEVVPGGGDAGSPAPQSPNESPETLIDGMLDIIAENEGIDGENNHLGDHGHLIDADIYEEIEGLEEDETRRKRRNALRDRESLWPGGAVPYVIDGYYNINHKKQILAGMQRFHEKTCIRFVPRTIERDYIFFTQNLGCWSMVGRTGGRQKISLSGTCRGSRGVIMHELMHAIGFRHEHNRPDRDGYIDVYWQNIKAGFTTNFRKYSNDQVQTLGTGYDFMSLMHYPLTAFSNDGKSVTIGPRYPTYQIGDVGNQNDFSHIDIYRINLLYKCGQCEDSDKYYCPIWAMMGECSANKEWMTKYCPFSCDRCTIALRKGDGLACIDTTSNCKRWAKIGECERNPAYMLQNCRRSCKQCKAIDTETGQEDELACQDDNTLCYDWATLGECRTNSKFMKAHCRRSCHVCTGGDGRIIIDTDSDDCQDTTMDCALWAAQNMCKDRQEWMSERCRRTCLWCSHRIVTITDQPDESRVDSEGGIITDETTRAGDEVNRVDDEMGVLGDENSRVGGGETRGRKGEIGASEGEDFGDRTNDEKSSDSDGGSNVEGNPRVESQIHAEGELYGGSVNSTGWIKPQGCVDEHDTCSSWASEGDCISNPEWMAIKCPVSCGLCGDTDIEPACVDRHRNCSYWAMIGECDEYPDWMHVKCPQSCGLCGPQPTAEEIEACADNHLFCKHWAKTGSCDSGHVWLRVHCKKSCDFCSLPKLNPTCMDSQQRCRELALKGECRSNRGWMAYQCPHSCDTCKKQNRFEECRDKTRRCQQYAADGQCHTRQLFMEDVCPYSCGFCRVGKTLRSGRYRTFDPALLGGMQTQTEQNGAGAGNELLPASKRRPHQSLRSRLRLSSTRVNSNNNVNTNENSNNNVSTNANSNTNVSTNDNSNNSVSTNQNRRGRFLTSSGQNNSRECRDRNPQCPTWAKTTRCLVNQGYMQENCQLSCKWCPPVETCVDIDAGCEKWARGGHCLTNEEGLRDKCQKSCGHCGEVEECRDVHRKCREWKKGGWCTRSPLFMRKFCAPSCGLCDENRQGNQNVTVVQPVPETAPVKGKKTKQTKQPRLTKQQKLEQQEQEAEQQRVEQQIRERQRQDDGYIALGLEEVQRLLLNTDGDLTAKQIKSLKRARKAIKQRQQREKELRAIQKKAKLNNLNRETEPIIDRLDEAAVRE</sequence>
<proteinExistence type="predicted"/>
<feature type="disulfide bond" evidence="4">
    <location>
        <begin position="728"/>
        <end position="762"/>
    </location>
</feature>
<evidence type="ECO:0000313" key="12">
    <source>
        <dbReference type="Proteomes" id="UP000007110"/>
    </source>
</evidence>
<evidence type="ECO:0000259" key="9">
    <source>
        <dbReference type="PROSITE" id="PS51670"/>
    </source>
</evidence>
<dbReference type="FunFam" id="3.40.390.10:FF:000142">
    <property type="entry name" value="Astacin"/>
    <property type="match status" value="1"/>
</dbReference>
<feature type="compositionally biased region" description="Low complexity" evidence="8">
    <location>
        <begin position="902"/>
        <end position="949"/>
    </location>
</feature>
<feature type="disulfide bond" evidence="4">
    <location>
        <begin position="966"/>
        <end position="1000"/>
    </location>
</feature>
<dbReference type="Gene3D" id="1.10.10.1940">
    <property type="match status" value="4"/>
</dbReference>
<dbReference type="EC" id="3.4.24.-" evidence="6"/>
<dbReference type="PANTHER" id="PTHR10127:SF883">
    <property type="entry name" value="ZINC METALLOPROTEINASE NAS-8"/>
    <property type="match status" value="1"/>
</dbReference>
<dbReference type="GeneID" id="581452"/>
<feature type="domain" description="ShKT" evidence="9">
    <location>
        <begin position="338"/>
        <end position="373"/>
    </location>
</feature>
<keyword evidence="7" id="KW-0175">Coiled coil</keyword>
<feature type="domain" description="ShKT" evidence="9">
    <location>
        <begin position="728"/>
        <end position="762"/>
    </location>
</feature>
<feature type="region of interest" description="Disordered" evidence="8">
    <location>
        <begin position="872"/>
        <end position="971"/>
    </location>
</feature>
<accession>A0A7M7N5C8</accession>
<dbReference type="Proteomes" id="UP000007110">
    <property type="component" value="Unassembled WGS sequence"/>
</dbReference>
<evidence type="ECO:0000256" key="7">
    <source>
        <dbReference type="SAM" id="Coils"/>
    </source>
</evidence>
<keyword evidence="4" id="KW-1015">Disulfide bond</keyword>
<dbReference type="RefSeq" id="XP_030831507.1">
    <property type="nucleotide sequence ID" value="XM_030975647.1"/>
</dbReference>
<feature type="binding site" evidence="5">
    <location>
        <position position="240"/>
    </location>
    <ligand>
        <name>Zn(2+)</name>
        <dbReference type="ChEBI" id="CHEBI:29105"/>
        <note>catalytic</note>
    </ligand>
</feature>
<evidence type="ECO:0000256" key="6">
    <source>
        <dbReference type="RuleBase" id="RU361183"/>
    </source>
</evidence>
<dbReference type="InterPro" id="IPR001506">
    <property type="entry name" value="Peptidase_M12A"/>
</dbReference>
<keyword evidence="5 6" id="KW-0482">Metalloprotease</keyword>
<dbReference type="GO" id="GO:0005615">
    <property type="term" value="C:extracellular space"/>
    <property type="evidence" value="ECO:0000318"/>
    <property type="project" value="GO_Central"/>
</dbReference>
<dbReference type="OMA" id="HETCERW"/>
<dbReference type="InterPro" id="IPR006026">
    <property type="entry name" value="Peptidase_Metallo"/>
</dbReference>
<feature type="disulfide bond" evidence="4">
    <location>
        <begin position="434"/>
        <end position="468"/>
    </location>
</feature>
<feature type="domain" description="ShKT" evidence="9">
    <location>
        <begin position="434"/>
        <end position="468"/>
    </location>
</feature>
<dbReference type="Pfam" id="PF01400">
    <property type="entry name" value="Astacin"/>
    <property type="match status" value="1"/>
</dbReference>
<keyword evidence="3 5" id="KW-0378">Hydrolase</keyword>
<feature type="domain" description="ShKT" evidence="9">
    <location>
        <begin position="1006"/>
        <end position="1040"/>
    </location>
</feature>
<feature type="coiled-coil region" evidence="7">
    <location>
        <begin position="1171"/>
        <end position="1206"/>
    </location>
</feature>
<reference evidence="11" key="2">
    <citation type="submission" date="2021-01" db="UniProtKB">
        <authorList>
            <consortium name="EnsemblMetazoa"/>
        </authorList>
    </citation>
    <scope>IDENTIFICATION</scope>
</reference>
<dbReference type="GO" id="GO:0004222">
    <property type="term" value="F:metalloendopeptidase activity"/>
    <property type="evidence" value="ECO:0000318"/>
    <property type="project" value="GO_Central"/>
</dbReference>
<feature type="active site" evidence="5">
    <location>
        <position position="231"/>
    </location>
</feature>
<evidence type="ECO:0000256" key="3">
    <source>
        <dbReference type="ARBA" id="ARBA00022801"/>
    </source>
</evidence>
<feature type="disulfide bond" evidence="4">
    <location>
        <begin position="639"/>
        <end position="673"/>
    </location>
</feature>
<dbReference type="PANTHER" id="PTHR10127">
    <property type="entry name" value="DISCOIDIN, CUB, EGF, LAMININ , AND ZINC METALLOPROTEASE DOMAIN CONTAINING"/>
    <property type="match status" value="1"/>
</dbReference>
<dbReference type="InterPro" id="IPR024079">
    <property type="entry name" value="MetalloPept_cat_dom_sf"/>
</dbReference>
<protein>
    <recommendedName>
        <fullName evidence="6">Metalloendopeptidase</fullName>
        <ecNumber evidence="6">3.4.24.-</ecNumber>
    </recommendedName>
</protein>
<dbReference type="InParanoid" id="A0A7M7N5C8"/>
<dbReference type="SMART" id="SM00254">
    <property type="entry name" value="ShKT"/>
    <property type="match status" value="12"/>
</dbReference>
<dbReference type="SUPFAM" id="SSF55486">
    <property type="entry name" value="Metalloproteases ('zincins'), catalytic domain"/>
    <property type="match status" value="1"/>
</dbReference>
<comment type="cofactor">
    <cofactor evidence="5 6">
        <name>Zn(2+)</name>
        <dbReference type="ChEBI" id="CHEBI:29105"/>
    </cofactor>
    <text evidence="5 6">Binds 1 zinc ion per subunit.</text>
</comment>
<dbReference type="PROSITE" id="PS51670">
    <property type="entry name" value="SHKT"/>
    <property type="match status" value="11"/>
</dbReference>
<evidence type="ECO:0000256" key="5">
    <source>
        <dbReference type="PROSITE-ProRule" id="PRU01211"/>
    </source>
</evidence>
<feature type="region of interest" description="Disordered" evidence="8">
    <location>
        <begin position="1095"/>
        <end position="1127"/>
    </location>
</feature>
<dbReference type="InterPro" id="IPR034035">
    <property type="entry name" value="Astacin-like_dom"/>
</dbReference>
<comment type="caution">
    <text evidence="4">Lacks conserved residue(s) required for the propagation of feature annotation.</text>
</comment>
<evidence type="ECO:0000256" key="4">
    <source>
        <dbReference type="PROSITE-ProRule" id="PRU01005"/>
    </source>
</evidence>
<dbReference type="EnsemblMetazoa" id="XM_030975647">
    <property type="protein sequence ID" value="XP_030831507"/>
    <property type="gene ID" value="LOC581452"/>
</dbReference>
<dbReference type="PROSITE" id="PS51864">
    <property type="entry name" value="ASTACIN"/>
    <property type="match status" value="1"/>
</dbReference>
<dbReference type="CDD" id="cd04280">
    <property type="entry name" value="ZnMc_astacin_like"/>
    <property type="match status" value="1"/>
</dbReference>
<feature type="compositionally biased region" description="Basic and acidic residues" evidence="8">
    <location>
        <begin position="589"/>
        <end position="600"/>
    </location>
</feature>
<evidence type="ECO:0000259" key="10">
    <source>
        <dbReference type="PROSITE" id="PS51864"/>
    </source>
</evidence>
<dbReference type="GO" id="GO:0006508">
    <property type="term" value="P:proteolysis"/>
    <property type="evidence" value="ECO:0007669"/>
    <property type="project" value="UniProtKB-KW"/>
</dbReference>
<feature type="domain" description="ShKT" evidence="9">
    <location>
        <begin position="385"/>
        <end position="419"/>
    </location>
</feature>
<feature type="domain" description="ShKT" evidence="9">
    <location>
        <begin position="484"/>
        <end position="518"/>
    </location>
</feature>
<feature type="disulfide bond" evidence="4">
    <location>
        <begin position="682"/>
        <end position="716"/>
    </location>
</feature>
<comment type="function">
    <text evidence="1">Metalloprotease.</text>
</comment>
<keyword evidence="12" id="KW-1185">Reference proteome</keyword>
<evidence type="ECO:0000256" key="8">
    <source>
        <dbReference type="SAM" id="MobiDB-lite"/>
    </source>
</evidence>
<feature type="compositionally biased region" description="Basic and acidic residues" evidence="8">
    <location>
        <begin position="544"/>
        <end position="557"/>
    </location>
</feature>
<feature type="disulfide bond" evidence="4">
    <location>
        <begin position="385"/>
        <end position="419"/>
    </location>
</feature>
<dbReference type="KEGG" id="spu:581452"/>
<dbReference type="OrthoDB" id="291007at2759"/>
<feature type="disulfide bond" evidence="4">
    <location>
        <begin position="1006"/>
        <end position="1040"/>
    </location>
</feature>
<keyword evidence="5 6" id="KW-0862">Zinc</keyword>
<reference evidence="12" key="1">
    <citation type="submission" date="2015-02" db="EMBL/GenBank/DDBJ databases">
        <title>Genome sequencing for Strongylocentrotus purpuratus.</title>
        <authorList>
            <person name="Murali S."/>
            <person name="Liu Y."/>
            <person name="Vee V."/>
            <person name="English A."/>
            <person name="Wang M."/>
            <person name="Skinner E."/>
            <person name="Han Y."/>
            <person name="Muzny D.M."/>
            <person name="Worley K.C."/>
            <person name="Gibbs R.A."/>
        </authorList>
    </citation>
    <scope>NUCLEOTIDE SEQUENCE</scope>
</reference>
<dbReference type="Pfam" id="PF01549">
    <property type="entry name" value="ShK"/>
    <property type="match status" value="12"/>
</dbReference>
<feature type="region of interest" description="Disordered" evidence="8">
    <location>
        <begin position="529"/>
        <end position="611"/>
    </location>
</feature>